<evidence type="ECO:0000313" key="1">
    <source>
        <dbReference type="EMBL" id="KAH7228562.1"/>
    </source>
</evidence>
<dbReference type="OrthoDB" id="10509296at2759"/>
<dbReference type="AlphaFoldDB" id="A0A9P9FY24"/>
<accession>A0A9P9FY24</accession>
<protein>
    <submittedName>
        <fullName evidence="1">Uncharacterized protein</fullName>
    </submittedName>
</protein>
<dbReference type="GeneID" id="70230268"/>
<proteinExistence type="predicted"/>
<keyword evidence="2" id="KW-1185">Reference proteome</keyword>
<gene>
    <name evidence="1" type="ORF">BKA55DRAFT_696881</name>
</gene>
<dbReference type="Proteomes" id="UP000720189">
    <property type="component" value="Unassembled WGS sequence"/>
</dbReference>
<dbReference type="EMBL" id="JAGMUX010000024">
    <property type="protein sequence ID" value="KAH7228562.1"/>
    <property type="molecule type" value="Genomic_DNA"/>
</dbReference>
<sequence length="193" mass="22046">MLSSTSHDGYAEFDIPPVLQVELDAADTTSASTEAEKVPRGNGTLILYRYPPDPQNLARQNVLKKLVELLEPVVTKWPGKEDLQFEWQFKELRLERGGLITPTDSRNVFIPRPLPPTEKSIVTILIKKSRSQKVVEWDCSKAYLLEPDNSIFVPPHDSKPCRMWLLTFRYKEKDKEEVNRDAGNSGRVVGQLR</sequence>
<name>A0A9P9FY24_FUSRE</name>
<comment type="caution">
    <text evidence="1">The sequence shown here is derived from an EMBL/GenBank/DDBJ whole genome shotgun (WGS) entry which is preliminary data.</text>
</comment>
<dbReference type="RefSeq" id="XP_046042799.1">
    <property type="nucleotide sequence ID" value="XM_046200314.1"/>
</dbReference>
<evidence type="ECO:0000313" key="2">
    <source>
        <dbReference type="Proteomes" id="UP000720189"/>
    </source>
</evidence>
<organism evidence="1 2">
    <name type="scientific">Fusarium redolens</name>
    <dbReference type="NCBI Taxonomy" id="48865"/>
    <lineage>
        <taxon>Eukaryota</taxon>
        <taxon>Fungi</taxon>
        <taxon>Dikarya</taxon>
        <taxon>Ascomycota</taxon>
        <taxon>Pezizomycotina</taxon>
        <taxon>Sordariomycetes</taxon>
        <taxon>Hypocreomycetidae</taxon>
        <taxon>Hypocreales</taxon>
        <taxon>Nectriaceae</taxon>
        <taxon>Fusarium</taxon>
        <taxon>Fusarium redolens species complex</taxon>
    </lineage>
</organism>
<reference evidence="1" key="1">
    <citation type="journal article" date="2021" name="Nat. Commun.">
        <title>Genetic determinants of endophytism in the Arabidopsis root mycobiome.</title>
        <authorList>
            <person name="Mesny F."/>
            <person name="Miyauchi S."/>
            <person name="Thiergart T."/>
            <person name="Pickel B."/>
            <person name="Atanasova L."/>
            <person name="Karlsson M."/>
            <person name="Huettel B."/>
            <person name="Barry K.W."/>
            <person name="Haridas S."/>
            <person name="Chen C."/>
            <person name="Bauer D."/>
            <person name="Andreopoulos W."/>
            <person name="Pangilinan J."/>
            <person name="LaButti K."/>
            <person name="Riley R."/>
            <person name="Lipzen A."/>
            <person name="Clum A."/>
            <person name="Drula E."/>
            <person name="Henrissat B."/>
            <person name="Kohler A."/>
            <person name="Grigoriev I.V."/>
            <person name="Martin F.M."/>
            <person name="Hacquard S."/>
        </authorList>
    </citation>
    <scope>NUCLEOTIDE SEQUENCE</scope>
    <source>
        <strain evidence="1">MPI-CAGE-AT-0023</strain>
    </source>
</reference>